<reference evidence="2 3" key="1">
    <citation type="submission" date="2020-07" db="EMBL/GenBank/DDBJ databases">
        <title>Sequencing the genomes of 1000 actinobacteria strains.</title>
        <authorList>
            <person name="Klenk H.-P."/>
        </authorList>
    </citation>
    <scope>NUCLEOTIDE SEQUENCE [LARGE SCALE GENOMIC DNA]</scope>
    <source>
        <strain evidence="2 3">DSM 45927</strain>
    </source>
</reference>
<protein>
    <submittedName>
        <fullName evidence="2">Uncharacterized protein</fullName>
    </submittedName>
</protein>
<proteinExistence type="predicted"/>
<feature type="region of interest" description="Disordered" evidence="1">
    <location>
        <begin position="73"/>
        <end position="113"/>
    </location>
</feature>
<dbReference type="Proteomes" id="UP000575985">
    <property type="component" value="Unassembled WGS sequence"/>
</dbReference>
<evidence type="ECO:0000313" key="3">
    <source>
        <dbReference type="Proteomes" id="UP000575985"/>
    </source>
</evidence>
<comment type="caution">
    <text evidence="2">The sequence shown here is derived from an EMBL/GenBank/DDBJ whole genome shotgun (WGS) entry which is preliminary data.</text>
</comment>
<evidence type="ECO:0000313" key="2">
    <source>
        <dbReference type="EMBL" id="NYI94287.1"/>
    </source>
</evidence>
<name>A0A853BI84_9ACTN</name>
<dbReference type="RefSeq" id="WP_179765963.1">
    <property type="nucleotide sequence ID" value="NZ_JACCFO010000001.1"/>
</dbReference>
<organism evidence="2 3">
    <name type="scientific">Streptomonospora nanhaiensis</name>
    <dbReference type="NCBI Taxonomy" id="1323731"/>
    <lineage>
        <taxon>Bacteria</taxon>
        <taxon>Bacillati</taxon>
        <taxon>Actinomycetota</taxon>
        <taxon>Actinomycetes</taxon>
        <taxon>Streptosporangiales</taxon>
        <taxon>Nocardiopsidaceae</taxon>
        <taxon>Streptomonospora</taxon>
    </lineage>
</organism>
<dbReference type="EMBL" id="JACCFO010000001">
    <property type="protein sequence ID" value="NYI94287.1"/>
    <property type="molecule type" value="Genomic_DNA"/>
</dbReference>
<accession>A0A853BI84</accession>
<gene>
    <name evidence="2" type="ORF">HNR12_000564</name>
</gene>
<evidence type="ECO:0000256" key="1">
    <source>
        <dbReference type="SAM" id="MobiDB-lite"/>
    </source>
</evidence>
<sequence>MGRTAPDTRWALRPRTITKEAPVPYSKEYAFGEITAVFSTGETTRPGSDYYCLTGQIDTGAITTWVKSTNSSTQAVRPADSWRQMSSGDFRGTPPAGYRIFSDAAGKDGVPQD</sequence>
<keyword evidence="3" id="KW-1185">Reference proteome</keyword>
<dbReference type="AlphaFoldDB" id="A0A853BI84"/>